<dbReference type="Pfam" id="PF13530">
    <property type="entry name" value="SCP2_2"/>
    <property type="match status" value="1"/>
</dbReference>
<evidence type="ECO:0000313" key="2">
    <source>
        <dbReference type="EMBL" id="MFD1018047.1"/>
    </source>
</evidence>
<dbReference type="PANTHER" id="PTHR37817">
    <property type="entry name" value="N-ACETYLTRANSFERASE EIS"/>
    <property type="match status" value="1"/>
</dbReference>
<comment type="caution">
    <text evidence="2">The sequence shown here is derived from an EMBL/GenBank/DDBJ whole genome shotgun (WGS) entry which is preliminary data.</text>
</comment>
<sequence>MTIIKSAVKEDYDAILELGEYAFNYKLTDEQKSDRHWQMDQQKVFIIKDDKTIASKLHLLPLEVFFGEKKIKMGGIAGVATWPEYRRLGHVGEMMKHSLQTMKECGMNFSMLHPFSIPFYRKYGYELTNYQHTYEYDITKLTMQGKHIPGKVKRFKAEHFESCKSELQRLYSRKAEHYTLLLEREDWWWEKRVLSPSSQMVLYFDDQGIAQGYMIAEMEKELLNIEEFIYFSSDAFHKLLQWVSQHDSMTGQVKLMMLPDDLDAYYFADPRGKESSHAYFMSRIVDVASFISEYPFINEGMDATFYLNVTDDHAHWNEGTWKWEVKEGNTVNFERVATEAEVPSISCTINTLTAILTGALTIEKAVFMHSLNGDEAQLSRLGALIQPKPPAFLDFF</sequence>
<accession>A0ABW3KWX1</accession>
<dbReference type="Pfam" id="PF13527">
    <property type="entry name" value="Acetyltransf_9"/>
    <property type="match status" value="1"/>
</dbReference>
<dbReference type="InterPro" id="IPR016181">
    <property type="entry name" value="Acyl_CoA_acyltransferase"/>
</dbReference>
<dbReference type="Gene3D" id="3.40.630.30">
    <property type="match status" value="2"/>
</dbReference>
<keyword evidence="3" id="KW-1185">Reference proteome</keyword>
<reference evidence="3" key="1">
    <citation type="journal article" date="2019" name="Int. J. Syst. Evol. Microbiol.">
        <title>The Global Catalogue of Microorganisms (GCM) 10K type strain sequencing project: providing services to taxonomists for standard genome sequencing and annotation.</title>
        <authorList>
            <consortium name="The Broad Institute Genomics Platform"/>
            <consortium name="The Broad Institute Genome Sequencing Center for Infectious Disease"/>
            <person name="Wu L."/>
            <person name="Ma J."/>
        </authorList>
    </citation>
    <scope>NUCLEOTIDE SEQUENCE [LARGE SCALE GENOMIC DNA]</scope>
    <source>
        <strain evidence="3">CCUG 56607</strain>
    </source>
</reference>
<dbReference type="PROSITE" id="PS51186">
    <property type="entry name" value="GNAT"/>
    <property type="match status" value="1"/>
</dbReference>
<organism evidence="2 3">
    <name type="scientific">Thalassobacillus hwangdonensis</name>
    <dbReference type="NCBI Taxonomy" id="546108"/>
    <lineage>
        <taxon>Bacteria</taxon>
        <taxon>Bacillati</taxon>
        <taxon>Bacillota</taxon>
        <taxon>Bacilli</taxon>
        <taxon>Bacillales</taxon>
        <taxon>Bacillaceae</taxon>
        <taxon>Thalassobacillus</taxon>
    </lineage>
</organism>
<keyword evidence="2" id="KW-0808">Transferase</keyword>
<name>A0ABW3KWX1_9BACI</name>
<dbReference type="InterPro" id="IPR000182">
    <property type="entry name" value="GNAT_dom"/>
</dbReference>
<dbReference type="InterPro" id="IPR041380">
    <property type="entry name" value="Acetyltransf_17"/>
</dbReference>
<dbReference type="Pfam" id="PF17668">
    <property type="entry name" value="Acetyltransf_17"/>
    <property type="match status" value="1"/>
</dbReference>
<dbReference type="InterPro" id="IPR036527">
    <property type="entry name" value="SCP2_sterol-bd_dom_sf"/>
</dbReference>
<evidence type="ECO:0000313" key="3">
    <source>
        <dbReference type="Proteomes" id="UP001596990"/>
    </source>
</evidence>
<dbReference type="EC" id="2.3.1.-" evidence="2"/>
<dbReference type="PANTHER" id="PTHR37817:SF1">
    <property type="entry name" value="N-ACETYLTRANSFERASE EIS"/>
    <property type="match status" value="1"/>
</dbReference>
<proteinExistence type="predicted"/>
<dbReference type="InterPro" id="IPR025559">
    <property type="entry name" value="Eis_dom"/>
</dbReference>
<dbReference type="RefSeq" id="WP_386056262.1">
    <property type="nucleotide sequence ID" value="NZ_JBHTKL010000001.1"/>
</dbReference>
<feature type="domain" description="N-acetyltransferase" evidence="1">
    <location>
        <begin position="2"/>
        <end position="144"/>
    </location>
</feature>
<protein>
    <submittedName>
        <fullName evidence="2">Enhanced intracellular survival protein Eis</fullName>
        <ecNumber evidence="2">2.3.1.-</ecNumber>
    </submittedName>
</protein>
<dbReference type="EMBL" id="JBHTKL010000001">
    <property type="protein sequence ID" value="MFD1018047.1"/>
    <property type="molecule type" value="Genomic_DNA"/>
</dbReference>
<dbReference type="Gene3D" id="3.30.1050.10">
    <property type="entry name" value="SCP2 sterol-binding domain"/>
    <property type="match status" value="1"/>
</dbReference>
<gene>
    <name evidence="2" type="primary">eis</name>
    <name evidence="2" type="ORF">ACFQ2J_02445</name>
</gene>
<dbReference type="CDD" id="cd04301">
    <property type="entry name" value="NAT_SF"/>
    <property type="match status" value="1"/>
</dbReference>
<dbReference type="Proteomes" id="UP001596990">
    <property type="component" value="Unassembled WGS sequence"/>
</dbReference>
<dbReference type="SUPFAM" id="SSF55718">
    <property type="entry name" value="SCP-like"/>
    <property type="match status" value="1"/>
</dbReference>
<keyword evidence="2" id="KW-0012">Acyltransferase</keyword>
<evidence type="ECO:0000259" key="1">
    <source>
        <dbReference type="PROSITE" id="PS51186"/>
    </source>
</evidence>
<dbReference type="SUPFAM" id="SSF55729">
    <property type="entry name" value="Acyl-CoA N-acyltransferases (Nat)"/>
    <property type="match status" value="1"/>
</dbReference>
<dbReference type="InterPro" id="IPR051554">
    <property type="entry name" value="Acetyltransferase_Eis"/>
</dbReference>
<dbReference type="GO" id="GO:0016746">
    <property type="term" value="F:acyltransferase activity"/>
    <property type="evidence" value="ECO:0007669"/>
    <property type="project" value="UniProtKB-KW"/>
</dbReference>